<feature type="region of interest" description="Disordered" evidence="5">
    <location>
        <begin position="92"/>
        <end position="134"/>
    </location>
</feature>
<dbReference type="Proteomes" id="UP000233837">
    <property type="component" value="Unassembled WGS sequence"/>
</dbReference>
<dbReference type="InterPro" id="IPR001584">
    <property type="entry name" value="Integrase_cat-core"/>
</dbReference>
<keyword evidence="1" id="KW-0645">Protease</keyword>
<dbReference type="Pfam" id="PF22936">
    <property type="entry name" value="Pol_BBD"/>
    <property type="match status" value="1"/>
</dbReference>
<keyword evidence="3" id="KW-0064">Aspartyl protease</keyword>
<evidence type="ECO:0000256" key="3">
    <source>
        <dbReference type="ARBA" id="ARBA00022750"/>
    </source>
</evidence>
<accession>A0A2I0VVJ7</accession>
<evidence type="ECO:0000259" key="6">
    <source>
        <dbReference type="PROSITE" id="PS50994"/>
    </source>
</evidence>
<dbReference type="Gene3D" id="3.30.420.10">
    <property type="entry name" value="Ribonuclease H-like superfamily/Ribonuclease H"/>
    <property type="match status" value="1"/>
</dbReference>
<feature type="compositionally biased region" description="Low complexity" evidence="5">
    <location>
        <begin position="644"/>
        <end position="675"/>
    </location>
</feature>
<dbReference type="Pfam" id="PF25597">
    <property type="entry name" value="SH3_retrovirus"/>
    <property type="match status" value="1"/>
</dbReference>
<dbReference type="GO" id="GO:0004190">
    <property type="term" value="F:aspartic-type endopeptidase activity"/>
    <property type="evidence" value="ECO:0007669"/>
    <property type="project" value="UniProtKB-KW"/>
</dbReference>
<protein>
    <submittedName>
        <fullName evidence="7">Retrovirus-related Pol polyprotein from transposon TNT 1-94</fullName>
    </submittedName>
</protein>
<proteinExistence type="predicted"/>
<evidence type="ECO:0000256" key="1">
    <source>
        <dbReference type="ARBA" id="ARBA00022670"/>
    </source>
</evidence>
<dbReference type="InterPro" id="IPR012337">
    <property type="entry name" value="RNaseH-like_sf"/>
</dbReference>
<name>A0A2I0VVJ7_9ASPA</name>
<evidence type="ECO:0000313" key="8">
    <source>
        <dbReference type="Proteomes" id="UP000233837"/>
    </source>
</evidence>
<dbReference type="InterPro" id="IPR054722">
    <property type="entry name" value="PolX-like_BBD"/>
</dbReference>
<dbReference type="GO" id="GO:0046872">
    <property type="term" value="F:metal ion binding"/>
    <property type="evidence" value="ECO:0007669"/>
    <property type="project" value="UniProtKB-KW"/>
</dbReference>
<dbReference type="GO" id="GO:0003676">
    <property type="term" value="F:nucleic acid binding"/>
    <property type="evidence" value="ECO:0007669"/>
    <property type="project" value="InterPro"/>
</dbReference>
<dbReference type="Pfam" id="PF14223">
    <property type="entry name" value="Retrotran_gag_2"/>
    <property type="match status" value="1"/>
</dbReference>
<dbReference type="PROSITE" id="PS50994">
    <property type="entry name" value="INTEGRASE"/>
    <property type="match status" value="1"/>
</dbReference>
<evidence type="ECO:0000313" key="7">
    <source>
        <dbReference type="EMBL" id="PKU67431.1"/>
    </source>
</evidence>
<feature type="domain" description="Integrase catalytic" evidence="6">
    <location>
        <begin position="367"/>
        <end position="533"/>
    </location>
</feature>
<gene>
    <name evidence="7" type="ORF">MA16_Dca020326</name>
</gene>
<dbReference type="AlphaFoldDB" id="A0A2I0VVJ7"/>
<dbReference type="Pfam" id="PF00665">
    <property type="entry name" value="rve"/>
    <property type="match status" value="1"/>
</dbReference>
<dbReference type="Pfam" id="PF13976">
    <property type="entry name" value="gag_pre-integrs"/>
    <property type="match status" value="1"/>
</dbReference>
<feature type="region of interest" description="Disordered" evidence="5">
    <location>
        <begin position="631"/>
        <end position="685"/>
    </location>
</feature>
<keyword evidence="2" id="KW-0479">Metal-binding</keyword>
<dbReference type="EMBL" id="KZ503195">
    <property type="protein sequence ID" value="PKU67431.1"/>
    <property type="molecule type" value="Genomic_DNA"/>
</dbReference>
<dbReference type="PANTHER" id="PTHR42648">
    <property type="entry name" value="TRANSPOSASE, PUTATIVE-RELATED"/>
    <property type="match status" value="1"/>
</dbReference>
<dbReference type="SUPFAM" id="SSF53098">
    <property type="entry name" value="Ribonuclease H-like"/>
    <property type="match status" value="1"/>
</dbReference>
<keyword evidence="8" id="KW-1185">Reference proteome</keyword>
<dbReference type="InterPro" id="IPR039537">
    <property type="entry name" value="Retrotran_Ty1/copia-like"/>
</dbReference>
<dbReference type="SUPFAM" id="SSF56672">
    <property type="entry name" value="DNA/RNA polymerases"/>
    <property type="match status" value="1"/>
</dbReference>
<dbReference type="InterPro" id="IPR025724">
    <property type="entry name" value="GAG-pre-integrase_dom"/>
</dbReference>
<dbReference type="GO" id="GO:0006508">
    <property type="term" value="P:proteolysis"/>
    <property type="evidence" value="ECO:0007669"/>
    <property type="project" value="UniProtKB-KW"/>
</dbReference>
<reference evidence="7 8" key="2">
    <citation type="journal article" date="2017" name="Nature">
        <title>The Apostasia genome and the evolution of orchids.</title>
        <authorList>
            <person name="Zhang G.Q."/>
            <person name="Liu K.W."/>
            <person name="Li Z."/>
            <person name="Lohaus R."/>
            <person name="Hsiao Y.Y."/>
            <person name="Niu S.C."/>
            <person name="Wang J.Y."/>
            <person name="Lin Y.C."/>
            <person name="Xu Q."/>
            <person name="Chen L.J."/>
            <person name="Yoshida K."/>
            <person name="Fujiwara S."/>
            <person name="Wang Z.W."/>
            <person name="Zhang Y.Q."/>
            <person name="Mitsuda N."/>
            <person name="Wang M."/>
            <person name="Liu G.H."/>
            <person name="Pecoraro L."/>
            <person name="Huang H.X."/>
            <person name="Xiao X.J."/>
            <person name="Lin M."/>
            <person name="Wu X.Y."/>
            <person name="Wu W.L."/>
            <person name="Chen Y.Y."/>
            <person name="Chang S.B."/>
            <person name="Sakamoto S."/>
            <person name="Ohme-Takagi M."/>
            <person name="Yagi M."/>
            <person name="Zeng S.J."/>
            <person name="Shen C.Y."/>
            <person name="Yeh C.M."/>
            <person name="Luo Y.B."/>
            <person name="Tsai W.C."/>
            <person name="Van de Peer Y."/>
            <person name="Liu Z.J."/>
        </authorList>
    </citation>
    <scope>NUCLEOTIDE SEQUENCE [LARGE SCALE GENOMIC DNA]</scope>
    <source>
        <tissue evidence="7">The whole plant</tissue>
    </source>
</reference>
<evidence type="ECO:0000256" key="2">
    <source>
        <dbReference type="ARBA" id="ARBA00022723"/>
    </source>
</evidence>
<feature type="compositionally biased region" description="Polar residues" evidence="5">
    <location>
        <begin position="117"/>
        <end position="134"/>
    </location>
</feature>
<evidence type="ECO:0000256" key="5">
    <source>
        <dbReference type="SAM" id="MobiDB-lite"/>
    </source>
</evidence>
<keyword evidence="4" id="KW-0378">Hydrolase</keyword>
<evidence type="ECO:0000256" key="4">
    <source>
        <dbReference type="ARBA" id="ARBA00022801"/>
    </source>
</evidence>
<dbReference type="InterPro" id="IPR036397">
    <property type="entry name" value="RNaseH_sf"/>
</dbReference>
<dbReference type="InterPro" id="IPR057670">
    <property type="entry name" value="SH3_retrovirus"/>
</dbReference>
<dbReference type="Pfam" id="PF07727">
    <property type="entry name" value="RVT_2"/>
    <property type="match status" value="1"/>
</dbReference>
<dbReference type="PANTHER" id="PTHR42648:SF28">
    <property type="entry name" value="TRANSPOSON-ENCODED PROTEIN WITH RIBONUCLEASE H-LIKE AND RETROVIRUS ZINC FINGER-LIKE DOMAINS"/>
    <property type="match status" value="1"/>
</dbReference>
<sequence>MRDSTMTQYLAQVKTIVDNIAAAGSRIESEDIIMYILNGLPAPYNPFKSSIRTSQLPISLETLYSLLCSEEINLQNELRRDAQPSSENMAFYSNQTARGRQNRGRGSFSNGKGRGTGSRQQSNAVRSQTTTSNARPTCQICAKNGHTAVNCWYHYSAPPAEPSRALFTQPTQNNSTAEWILDSGATSHLTADSETLQQPTAYAGSDTISIANGNTLPIQHQGQGLLPLPNTPRKLYLQNILHVPALSHNLLSIHKLTTDNNCSISFDPHGYTIQDLTDHQILLRGRTRNGLYSIFTPKIKTSPTALKCITESRSSPWHARLSHPHHHVLQVLAKLVPSICIPSSSFLCRSCNVGKSHKLPFVSSTTTTYTPFSVVHTDVWGPSPVASINGHRYFVTFIDTYSRFCWIYLMHSKDQTFSKFTHFNNLINNMFKTTIKILRSDGGGEFNNHIFTNYLSSHGIIHQLTCPYTPEQNGLAERKNRHLLDIARTLLHNANLPNFFWAEAILTANYLINRLPTKAAYLQIPYQLLHGKLPHYDHLRTFGCLCYPWLQPLTTNKLQRRSQDCLFLGYSPSQKGYQCYNLKTHKIHVSRHVVFYENQFPYMTPPSTSTASNENTSTSPFLLVPTSTIFPSSTEQNPSSLPTPVNNSSPINPLNSPTASSHSSTSIPTSSSISSPHPPVHQMQTLSKTGHLKPKVIFDLSAVTSPSSTPTSYTAASKFPHWRAAMSKEFLALQQQSTWSLTPPPTHGPVLGCKWLFKTKLLPHGQVSTHKARLVAQGFAQEYGINYTETFSPVSKMPTVCILLTIALTRAWPILHFDISNAFLHGDLTDTVYMKQPPGFVDEQFPHYVCKLHKFLYGLKQAPRQWFDKLTTSLKTFGFTISKSDPSLLIYTREHISLYLLIYVDDLLLTGNDSSTVQLLIHKLKTNFSLKELGSISTFLGIQVQHTPHGLFLQQSRYAENLLQLSGFTDCRPVSTPSTQKTPAIQDADQPFPDPTLYCKLAGSLMYLTVTRPDIAFATNHICQYMHQPSNQHFLLLK</sequence>
<feature type="compositionally biased region" description="Polar residues" evidence="5">
    <location>
        <begin position="631"/>
        <end position="643"/>
    </location>
</feature>
<reference evidence="7 8" key="1">
    <citation type="journal article" date="2016" name="Sci. Rep.">
        <title>The Dendrobium catenatum Lindl. genome sequence provides insights into polysaccharide synthase, floral development and adaptive evolution.</title>
        <authorList>
            <person name="Zhang G.Q."/>
            <person name="Xu Q."/>
            <person name="Bian C."/>
            <person name="Tsai W.C."/>
            <person name="Yeh C.M."/>
            <person name="Liu K.W."/>
            <person name="Yoshida K."/>
            <person name="Zhang L.S."/>
            <person name="Chang S.B."/>
            <person name="Chen F."/>
            <person name="Shi Y."/>
            <person name="Su Y.Y."/>
            <person name="Zhang Y.Q."/>
            <person name="Chen L.J."/>
            <person name="Yin Y."/>
            <person name="Lin M."/>
            <person name="Huang H."/>
            <person name="Deng H."/>
            <person name="Wang Z.W."/>
            <person name="Zhu S.L."/>
            <person name="Zhao X."/>
            <person name="Deng C."/>
            <person name="Niu S.C."/>
            <person name="Huang J."/>
            <person name="Wang M."/>
            <person name="Liu G.H."/>
            <person name="Yang H.J."/>
            <person name="Xiao X.J."/>
            <person name="Hsiao Y.Y."/>
            <person name="Wu W.L."/>
            <person name="Chen Y.Y."/>
            <person name="Mitsuda N."/>
            <person name="Ohme-Takagi M."/>
            <person name="Luo Y.B."/>
            <person name="Van de Peer Y."/>
            <person name="Liu Z.J."/>
        </authorList>
    </citation>
    <scope>NUCLEOTIDE SEQUENCE [LARGE SCALE GENOMIC DNA]</scope>
    <source>
        <tissue evidence="7">The whole plant</tissue>
    </source>
</reference>
<dbReference type="GO" id="GO:0015074">
    <property type="term" value="P:DNA integration"/>
    <property type="evidence" value="ECO:0007669"/>
    <property type="project" value="InterPro"/>
</dbReference>
<dbReference type="InterPro" id="IPR043502">
    <property type="entry name" value="DNA/RNA_pol_sf"/>
</dbReference>
<organism evidence="7 8">
    <name type="scientific">Dendrobium catenatum</name>
    <dbReference type="NCBI Taxonomy" id="906689"/>
    <lineage>
        <taxon>Eukaryota</taxon>
        <taxon>Viridiplantae</taxon>
        <taxon>Streptophyta</taxon>
        <taxon>Embryophyta</taxon>
        <taxon>Tracheophyta</taxon>
        <taxon>Spermatophyta</taxon>
        <taxon>Magnoliopsida</taxon>
        <taxon>Liliopsida</taxon>
        <taxon>Asparagales</taxon>
        <taxon>Orchidaceae</taxon>
        <taxon>Epidendroideae</taxon>
        <taxon>Malaxideae</taxon>
        <taxon>Dendrobiinae</taxon>
        <taxon>Dendrobium</taxon>
    </lineage>
</organism>
<dbReference type="InterPro" id="IPR013103">
    <property type="entry name" value="RVT_2"/>
</dbReference>